<dbReference type="InterPro" id="IPR050863">
    <property type="entry name" value="CenT-Element_Derived"/>
</dbReference>
<feature type="region of interest" description="Disordered" evidence="3">
    <location>
        <begin position="87"/>
        <end position="110"/>
    </location>
</feature>
<dbReference type="OrthoDB" id="6430249at2759"/>
<comment type="caution">
    <text evidence="5">The sequence shown here is derived from an EMBL/GenBank/DDBJ whole genome shotgun (WGS) entry which is preliminary data.</text>
</comment>
<dbReference type="Pfam" id="PF03221">
    <property type="entry name" value="HTH_Tnp_Tc5"/>
    <property type="match status" value="1"/>
</dbReference>
<dbReference type="InterPro" id="IPR006600">
    <property type="entry name" value="HTH_CenpB_DNA-bd_dom"/>
</dbReference>
<reference evidence="5 6" key="1">
    <citation type="journal article" date="2018" name="Gigascience">
        <title>Genomes of trombidid mites reveal novel predicted allergens and laterally-transferred genes associated with secondary metabolism.</title>
        <authorList>
            <person name="Dong X."/>
            <person name="Chaisiri K."/>
            <person name="Xia D."/>
            <person name="Armstrong S.D."/>
            <person name="Fang Y."/>
            <person name="Donnelly M.J."/>
            <person name="Kadowaki T."/>
            <person name="McGarry J.W."/>
            <person name="Darby A.C."/>
            <person name="Makepeace B.L."/>
        </authorList>
    </citation>
    <scope>NUCLEOTIDE SEQUENCE [LARGE SCALE GENOMIC DNA]</scope>
    <source>
        <strain evidence="5">UoL-UT</strain>
    </source>
</reference>
<keyword evidence="2" id="KW-0238">DNA-binding</keyword>
<feature type="non-terminal residue" evidence="5">
    <location>
        <position position="252"/>
    </location>
</feature>
<dbReference type="Proteomes" id="UP000288716">
    <property type="component" value="Unassembled WGS sequence"/>
</dbReference>
<dbReference type="SMART" id="SM00674">
    <property type="entry name" value="CENPB"/>
    <property type="match status" value="1"/>
</dbReference>
<evidence type="ECO:0000313" key="6">
    <source>
        <dbReference type="Proteomes" id="UP000288716"/>
    </source>
</evidence>
<evidence type="ECO:0000256" key="3">
    <source>
        <dbReference type="SAM" id="MobiDB-lite"/>
    </source>
</evidence>
<dbReference type="PROSITE" id="PS51253">
    <property type="entry name" value="HTH_CENPB"/>
    <property type="match status" value="1"/>
</dbReference>
<evidence type="ECO:0000256" key="1">
    <source>
        <dbReference type="ARBA" id="ARBA00004123"/>
    </source>
</evidence>
<dbReference type="AlphaFoldDB" id="A0A443S9B1"/>
<dbReference type="GO" id="GO:0003677">
    <property type="term" value="F:DNA binding"/>
    <property type="evidence" value="ECO:0007669"/>
    <property type="project" value="UniProtKB-KW"/>
</dbReference>
<evidence type="ECO:0000259" key="4">
    <source>
        <dbReference type="PROSITE" id="PS51253"/>
    </source>
</evidence>
<comment type="subcellular location">
    <subcellularLocation>
        <location evidence="1">Nucleus</location>
    </subcellularLocation>
</comment>
<dbReference type="PANTHER" id="PTHR19303:SF73">
    <property type="entry name" value="PROTEIN PDC2"/>
    <property type="match status" value="1"/>
</dbReference>
<feature type="domain" description="HTH CENPB-type" evidence="4">
    <location>
        <begin position="176"/>
        <end position="248"/>
    </location>
</feature>
<proteinExistence type="predicted"/>
<sequence>MEAIEDDERSSEADSLYDYCLFKSQESDNNLIGKENEESEDLENVQTVEVVNLLNESDEEVNSFEPVVIDVNNAVITICDKSTDESNVQSSNELLRSQESTATGAVQQRTRNSYTISTKIQCLRRLKENGDNKSKTAKEFNISRGMLQKWEKKKEVYSKMKDESAVAIKRRRIIRTDKNKSIPKLPETESKLYEWFIERRDKGLQVNQRDIRFQAIKINDELQELSSFTASNGWIDRFLKRHDLGMRMATSI</sequence>
<protein>
    <submittedName>
        <fullName evidence="5">Jerky protein-like protein</fullName>
    </submittedName>
</protein>
<accession>A0A443S9B1</accession>
<keyword evidence="6" id="KW-1185">Reference proteome</keyword>
<evidence type="ECO:0000256" key="2">
    <source>
        <dbReference type="ARBA" id="ARBA00023125"/>
    </source>
</evidence>
<dbReference type="EMBL" id="NCKV01005291">
    <property type="protein sequence ID" value="RWS24156.1"/>
    <property type="molecule type" value="Genomic_DNA"/>
</dbReference>
<evidence type="ECO:0000313" key="5">
    <source>
        <dbReference type="EMBL" id="RWS24156.1"/>
    </source>
</evidence>
<organism evidence="5 6">
    <name type="scientific">Leptotrombidium deliense</name>
    <dbReference type="NCBI Taxonomy" id="299467"/>
    <lineage>
        <taxon>Eukaryota</taxon>
        <taxon>Metazoa</taxon>
        <taxon>Ecdysozoa</taxon>
        <taxon>Arthropoda</taxon>
        <taxon>Chelicerata</taxon>
        <taxon>Arachnida</taxon>
        <taxon>Acari</taxon>
        <taxon>Acariformes</taxon>
        <taxon>Trombidiformes</taxon>
        <taxon>Prostigmata</taxon>
        <taxon>Anystina</taxon>
        <taxon>Parasitengona</taxon>
        <taxon>Trombiculoidea</taxon>
        <taxon>Trombiculidae</taxon>
        <taxon>Leptotrombidium</taxon>
    </lineage>
</organism>
<dbReference type="PANTHER" id="PTHR19303">
    <property type="entry name" value="TRANSPOSON"/>
    <property type="match status" value="1"/>
</dbReference>
<dbReference type="InterPro" id="IPR009057">
    <property type="entry name" value="Homeodomain-like_sf"/>
</dbReference>
<dbReference type="VEuPathDB" id="VectorBase:LDEU007884"/>
<dbReference type="Gene3D" id="1.10.10.60">
    <property type="entry name" value="Homeodomain-like"/>
    <property type="match status" value="2"/>
</dbReference>
<dbReference type="SUPFAM" id="SSF46689">
    <property type="entry name" value="Homeodomain-like"/>
    <property type="match status" value="2"/>
</dbReference>
<name>A0A443S9B1_9ACAR</name>
<dbReference type="GO" id="GO:0005634">
    <property type="term" value="C:nucleus"/>
    <property type="evidence" value="ECO:0007669"/>
    <property type="project" value="UniProtKB-SubCell"/>
</dbReference>
<gene>
    <name evidence="5" type="ORF">B4U80_11206</name>
</gene>